<sequence length="1260" mass="142966">MQEEEQVAGRMPGTNTAAAQNDDEIIGMEPEDDDAKASTKGVGEEEEEAPPEEPERDSPAKVTVGVKRERAPRQQKTQEQWTALEAAYLMDNYPNDDQYKKLSNNLALTTLQVREWFCKRRKKSKTGGDSVGLDGSGVRRPLSGGGRRRRRASGDLQHTNKSELASKIISKAKMLLVEGSEQYPKLEFKDNGPTLALYFDQIPLPAGRGRGGSTKRSARQQERQELSRLLNRVREEERSKKREEIELRKREQEAIRRQRAAEREAERALKMQLKLEMMERKELERQKRMAEKLEKEREIQEMKRLREEERAKARIEKQLMKEELKRKREEELRERKRLREFERLKAAEEKAAAKLLQEKKKQVVEDEDLEREEMALAIKNEQEATGNGMEVEVDVKGLKLPSFPPEEVAMVPFFDTSDLPEMMRKQMSPEVQQDLLMIWKFVRDYSFVTNVKPVPLSSLVGYLACGVESKQLADLHMALLKLLLADVEESHSLVNQEDGFEHKGGQISGLDRVVHNFAKHLGEIWEWHFGSDLLRAQRNYLTWPEVMRQFLVILGYGPERPVLKKKAESGETVVKDDSEGPKMKPPATCRPGTIKGAAWTVLKEAGVEGMTSVAITDKMNELGLRTGSMGGNKTPEASVNGALSRDSFVFEKVGNHKYALRVICSWHRRQLKRKKDLAEGKVVKEEEKEGEEEEEVKEVKSENNSPEKKEVVKNGEKPEQTKLRRGEGWVRKLAVSEYNDLTLFERTACLAALCTAVLECPSLYQQIEAAIKEKDALSKRLREVQREEKKLRQAVATAEATAAANASNIAVSPEREKIVSNLNEAELKAELETTVLEKNDIGEKLQVLTEEINRRPLGLDRRFNRYWYMKLSKEKSDAVLVVESYKDQSLKVIKDKDSLDLLVSRLNPRGARESKLLEALKAKAQDLLVSLPARRCKILMPEPSREFIVEYPTEASAILVKEGKKPPSQQVDYDSKEAKAAGFLVEKLKGDMLDIYQALPADSFESEEWDGPSVWMAKVRSAAALEDLRDILGEFEGAIKDKLLDHDHFNRNPRIIPGAWVPRDLDEDEDAAMEEEGDDVDEEEEDEEGFIGYVAQEGDVSWIPPTTAGLQYRLRCLDAAIAFRKSTKPLSKRVDAYKYIQRDNPLNKDGTNFTCLSATGMAKVMQNYTRDRNMCAFPAFPPVAAVQLVGDFKLDYFVLQKNFKKLCPDVTPGTVVVAAEDARDAAAPGPVHQTTTNNNNNDDVYSDDEDDDSDFVLKAN</sequence>
<feature type="coiled-coil region" evidence="6">
    <location>
        <begin position="767"/>
        <end position="801"/>
    </location>
</feature>
<evidence type="ECO:0008006" key="13">
    <source>
        <dbReference type="Google" id="ProtNLM"/>
    </source>
</evidence>
<dbReference type="GO" id="GO:0003677">
    <property type="term" value="F:DNA binding"/>
    <property type="evidence" value="ECO:0007669"/>
    <property type="project" value="UniProtKB-UniRule"/>
</dbReference>
<dbReference type="PROSITE" id="PS50071">
    <property type="entry name" value="HOMEOBOX_2"/>
    <property type="match status" value="1"/>
</dbReference>
<evidence type="ECO:0000259" key="9">
    <source>
        <dbReference type="PROSITE" id="PS50827"/>
    </source>
</evidence>
<feature type="domain" description="HTH HARE-type" evidence="10">
    <location>
        <begin position="592"/>
        <end position="663"/>
    </location>
</feature>
<evidence type="ECO:0000256" key="6">
    <source>
        <dbReference type="SAM" id="Coils"/>
    </source>
</evidence>
<gene>
    <name evidence="11" type="ORF">A3770_13p68450</name>
</gene>
<feature type="region of interest" description="Disordered" evidence="7">
    <location>
        <begin position="206"/>
        <end position="227"/>
    </location>
</feature>
<evidence type="ECO:0000259" key="8">
    <source>
        <dbReference type="PROSITE" id="PS50071"/>
    </source>
</evidence>
<dbReference type="PROSITE" id="PS50827">
    <property type="entry name" value="DDT"/>
    <property type="match status" value="1"/>
</dbReference>
<dbReference type="Proteomes" id="UP000316726">
    <property type="component" value="Chromosome 13"/>
</dbReference>
<evidence type="ECO:0000313" key="12">
    <source>
        <dbReference type="Proteomes" id="UP000316726"/>
    </source>
</evidence>
<feature type="compositionally biased region" description="Basic and acidic residues" evidence="7">
    <location>
        <begin position="697"/>
        <end position="723"/>
    </location>
</feature>
<feature type="domain" description="Homeobox" evidence="8">
    <location>
        <begin position="67"/>
        <end position="127"/>
    </location>
</feature>
<keyword evidence="6" id="KW-0175">Coiled coil</keyword>
<evidence type="ECO:0000256" key="3">
    <source>
        <dbReference type="ARBA" id="ARBA00023242"/>
    </source>
</evidence>
<evidence type="ECO:0000256" key="7">
    <source>
        <dbReference type="SAM" id="MobiDB-lite"/>
    </source>
</evidence>
<proteinExistence type="predicted"/>
<evidence type="ECO:0000256" key="4">
    <source>
        <dbReference type="PROSITE-ProRule" id="PRU00108"/>
    </source>
</evidence>
<dbReference type="STRING" id="1764295.A0A5B8MVD2"/>
<evidence type="ECO:0000313" key="11">
    <source>
        <dbReference type="EMBL" id="QDZ24327.1"/>
    </source>
</evidence>
<dbReference type="PROSITE" id="PS51913">
    <property type="entry name" value="HTH_HARE"/>
    <property type="match status" value="1"/>
</dbReference>
<keyword evidence="4 5" id="KW-0371">Homeobox</keyword>
<dbReference type="SUPFAM" id="SSF46689">
    <property type="entry name" value="Homeodomain-like"/>
    <property type="match status" value="1"/>
</dbReference>
<keyword evidence="12" id="KW-1185">Reference proteome</keyword>
<keyword evidence="3 4" id="KW-0539">Nucleus</keyword>
<dbReference type="Pfam" id="PF15613">
    <property type="entry name" value="WSD"/>
    <property type="match status" value="1"/>
</dbReference>
<feature type="region of interest" description="Disordered" evidence="7">
    <location>
        <begin position="124"/>
        <end position="161"/>
    </location>
</feature>
<dbReference type="InterPro" id="IPR007759">
    <property type="entry name" value="Asxl_HARE-HTH"/>
</dbReference>
<keyword evidence="4 5" id="KW-0238">DNA-binding</keyword>
<feature type="region of interest" description="Disordered" evidence="7">
    <location>
        <begin position="567"/>
        <end position="586"/>
    </location>
</feature>
<keyword evidence="2" id="KW-0804">Transcription</keyword>
<feature type="compositionally biased region" description="Basic and acidic residues" evidence="7">
    <location>
        <begin position="567"/>
        <end position="582"/>
    </location>
</feature>
<evidence type="ECO:0000259" key="10">
    <source>
        <dbReference type="PROSITE" id="PS51913"/>
    </source>
</evidence>
<dbReference type="Pfam" id="PF05066">
    <property type="entry name" value="HARE-HTH"/>
    <property type="match status" value="1"/>
</dbReference>
<evidence type="ECO:0000256" key="5">
    <source>
        <dbReference type="RuleBase" id="RU000682"/>
    </source>
</evidence>
<dbReference type="CDD" id="cd00086">
    <property type="entry name" value="homeodomain"/>
    <property type="match status" value="1"/>
</dbReference>
<feature type="region of interest" description="Disordered" evidence="7">
    <location>
        <begin position="1224"/>
        <end position="1260"/>
    </location>
</feature>
<evidence type="ECO:0000256" key="1">
    <source>
        <dbReference type="ARBA" id="ARBA00004123"/>
    </source>
</evidence>
<dbReference type="AlphaFoldDB" id="A0A5B8MVD2"/>
<dbReference type="InterPro" id="IPR028941">
    <property type="entry name" value="WHIM2_dom"/>
</dbReference>
<dbReference type="Pfam" id="PF00046">
    <property type="entry name" value="Homeodomain"/>
    <property type="match status" value="1"/>
</dbReference>
<accession>A0A5B8MVD2</accession>
<dbReference type="InterPro" id="IPR018501">
    <property type="entry name" value="DDT_dom"/>
</dbReference>
<dbReference type="OrthoDB" id="6159439at2759"/>
<protein>
    <recommendedName>
        <fullName evidence="13">Homeobox domain-containing protein</fullName>
    </recommendedName>
</protein>
<dbReference type="GO" id="GO:0006357">
    <property type="term" value="P:regulation of transcription by RNA polymerase II"/>
    <property type="evidence" value="ECO:0007669"/>
    <property type="project" value="InterPro"/>
</dbReference>
<dbReference type="InterPro" id="IPR044977">
    <property type="entry name" value="RLT1-3"/>
</dbReference>
<dbReference type="Gene3D" id="1.10.10.60">
    <property type="entry name" value="Homeodomain-like"/>
    <property type="match status" value="1"/>
</dbReference>
<dbReference type="InterPro" id="IPR001356">
    <property type="entry name" value="HD"/>
</dbReference>
<reference evidence="11 12" key="1">
    <citation type="submission" date="2018-07" db="EMBL/GenBank/DDBJ databases">
        <title>The complete nuclear genome of the prasinophyte Chloropicon primus (CCMP1205).</title>
        <authorList>
            <person name="Pombert J.-F."/>
            <person name="Otis C."/>
            <person name="Turmel M."/>
            <person name="Lemieux C."/>
        </authorList>
    </citation>
    <scope>NUCLEOTIDE SEQUENCE [LARGE SCALE GENOMIC DNA]</scope>
    <source>
        <strain evidence="11 12">CCMP1205</strain>
    </source>
</reference>
<dbReference type="SMART" id="SM00389">
    <property type="entry name" value="HOX"/>
    <property type="match status" value="1"/>
</dbReference>
<dbReference type="GO" id="GO:0005634">
    <property type="term" value="C:nucleus"/>
    <property type="evidence" value="ECO:0007669"/>
    <property type="project" value="UniProtKB-SubCell"/>
</dbReference>
<feature type="compositionally biased region" description="Acidic residues" evidence="7">
    <location>
        <begin position="21"/>
        <end position="34"/>
    </location>
</feature>
<feature type="domain" description="DDT" evidence="9">
    <location>
        <begin position="429"/>
        <end position="489"/>
    </location>
</feature>
<dbReference type="PANTHER" id="PTHR36968:SF5">
    <property type="entry name" value="HOMEOBOX-DDT DOMAIN PROTEIN RLT2"/>
    <property type="match status" value="1"/>
</dbReference>
<feature type="compositionally biased region" description="Low complexity" evidence="7">
    <location>
        <begin position="127"/>
        <end position="142"/>
    </location>
</feature>
<dbReference type="InterPro" id="IPR009057">
    <property type="entry name" value="Homeodomain-like_sf"/>
</dbReference>
<feature type="region of interest" description="Disordered" evidence="7">
    <location>
        <begin position="680"/>
        <end position="723"/>
    </location>
</feature>
<name>A0A5B8MVD2_9CHLO</name>
<feature type="compositionally biased region" description="Acidic residues" evidence="7">
    <location>
        <begin position="44"/>
        <end position="55"/>
    </location>
</feature>
<dbReference type="Pfam" id="PF02791">
    <property type="entry name" value="DDT"/>
    <property type="match status" value="1"/>
</dbReference>
<comment type="subcellular location">
    <subcellularLocation>
        <location evidence="1 4 5">Nucleus</location>
    </subcellularLocation>
</comment>
<feature type="region of interest" description="Disordered" evidence="7">
    <location>
        <begin position="1"/>
        <end position="78"/>
    </location>
</feature>
<dbReference type="PANTHER" id="PTHR36968">
    <property type="entry name" value="HOMEOBOX-DDT DOMAIN PROTEIN RLT2"/>
    <property type="match status" value="1"/>
</dbReference>
<organism evidence="11 12">
    <name type="scientific">Chloropicon primus</name>
    <dbReference type="NCBI Taxonomy" id="1764295"/>
    <lineage>
        <taxon>Eukaryota</taxon>
        <taxon>Viridiplantae</taxon>
        <taxon>Chlorophyta</taxon>
        <taxon>Chloropicophyceae</taxon>
        <taxon>Chloropicales</taxon>
        <taxon>Chloropicaceae</taxon>
        <taxon>Chloropicon</taxon>
    </lineage>
</organism>
<feature type="DNA-binding region" description="Homeobox" evidence="4">
    <location>
        <begin position="69"/>
        <end position="128"/>
    </location>
</feature>
<dbReference type="EMBL" id="CP031046">
    <property type="protein sequence ID" value="QDZ24327.1"/>
    <property type="molecule type" value="Genomic_DNA"/>
</dbReference>
<evidence type="ECO:0000256" key="2">
    <source>
        <dbReference type="ARBA" id="ARBA00023163"/>
    </source>
</evidence>
<feature type="compositionally biased region" description="Acidic residues" evidence="7">
    <location>
        <begin position="1244"/>
        <end position="1254"/>
    </location>
</feature>